<name>A0AAN5IGB5_9BILA</name>
<dbReference type="PANTHER" id="PTHR31930:SF1">
    <property type="entry name" value="SERPENTINE RECEPTOR, CLASS R"/>
    <property type="match status" value="1"/>
</dbReference>
<keyword evidence="1" id="KW-1133">Transmembrane helix</keyword>
<organism evidence="2 3">
    <name type="scientific">Pristionchus mayeri</name>
    <dbReference type="NCBI Taxonomy" id="1317129"/>
    <lineage>
        <taxon>Eukaryota</taxon>
        <taxon>Metazoa</taxon>
        <taxon>Ecdysozoa</taxon>
        <taxon>Nematoda</taxon>
        <taxon>Chromadorea</taxon>
        <taxon>Rhabditida</taxon>
        <taxon>Rhabditina</taxon>
        <taxon>Diplogasteromorpha</taxon>
        <taxon>Diplogasteroidea</taxon>
        <taxon>Neodiplogasteridae</taxon>
        <taxon>Pristionchus</taxon>
    </lineage>
</organism>
<comment type="caution">
    <text evidence="2">The sequence shown here is derived from an EMBL/GenBank/DDBJ whole genome shotgun (WGS) entry which is preliminary data.</text>
</comment>
<dbReference type="InterPro" id="IPR004950">
    <property type="entry name" value="DUF267_CAE_spp"/>
</dbReference>
<proteinExistence type="predicted"/>
<feature type="transmembrane region" description="Helical" evidence="1">
    <location>
        <begin position="23"/>
        <end position="45"/>
    </location>
</feature>
<dbReference type="PANTHER" id="PTHR31930">
    <property type="entry name" value="SERPENTINE RECEPTOR, CLASS R"/>
    <property type="match status" value="1"/>
</dbReference>
<feature type="non-terminal residue" evidence="2">
    <location>
        <position position="107"/>
    </location>
</feature>
<evidence type="ECO:0000256" key="1">
    <source>
        <dbReference type="SAM" id="Phobius"/>
    </source>
</evidence>
<sequence length="107" mass="11697">GVAASVVDVCAFFLSLAFEPSPAAAICVVLWTILALSSLIVLWQLPALIQSKLNKTSEILAKDKAIWREESTVSEQATIMLNKRMHIDTTVSFFKCLKLTPYVANGV</sequence>
<feature type="non-terminal residue" evidence="2">
    <location>
        <position position="1"/>
    </location>
</feature>
<dbReference type="AlphaFoldDB" id="A0AAN5IGB5"/>
<keyword evidence="3" id="KW-1185">Reference proteome</keyword>
<keyword evidence="1" id="KW-0472">Membrane</keyword>
<gene>
    <name evidence="2" type="ORF">PMAYCL1PPCAC_32761</name>
</gene>
<protein>
    <submittedName>
        <fullName evidence="2">Uncharacterized protein</fullName>
    </submittedName>
</protein>
<evidence type="ECO:0000313" key="3">
    <source>
        <dbReference type="Proteomes" id="UP001328107"/>
    </source>
</evidence>
<dbReference type="EMBL" id="BTRK01000006">
    <property type="protein sequence ID" value="GMR62566.1"/>
    <property type="molecule type" value="Genomic_DNA"/>
</dbReference>
<evidence type="ECO:0000313" key="2">
    <source>
        <dbReference type="EMBL" id="GMR62566.1"/>
    </source>
</evidence>
<accession>A0AAN5IGB5</accession>
<dbReference type="Proteomes" id="UP001328107">
    <property type="component" value="Unassembled WGS sequence"/>
</dbReference>
<keyword evidence="1" id="KW-0812">Transmembrane</keyword>
<dbReference type="Pfam" id="PF03268">
    <property type="entry name" value="DUF267"/>
    <property type="match status" value="1"/>
</dbReference>
<reference evidence="3" key="1">
    <citation type="submission" date="2022-10" db="EMBL/GenBank/DDBJ databases">
        <title>Genome assembly of Pristionchus species.</title>
        <authorList>
            <person name="Yoshida K."/>
            <person name="Sommer R.J."/>
        </authorList>
    </citation>
    <scope>NUCLEOTIDE SEQUENCE [LARGE SCALE GENOMIC DNA]</scope>
    <source>
        <strain evidence="3">RS5460</strain>
    </source>
</reference>